<evidence type="ECO:0000313" key="4">
    <source>
        <dbReference type="EMBL" id="TYP94742.1"/>
    </source>
</evidence>
<dbReference type="CDD" id="cd05907">
    <property type="entry name" value="VL_LC_FACS_like"/>
    <property type="match status" value="1"/>
</dbReference>
<dbReference type="RefSeq" id="WP_148897444.1">
    <property type="nucleotide sequence ID" value="NZ_VNHY01000001.1"/>
</dbReference>
<dbReference type="Pfam" id="PF00501">
    <property type="entry name" value="AMP-binding"/>
    <property type="match status" value="1"/>
</dbReference>
<dbReference type="PANTHER" id="PTHR43272">
    <property type="entry name" value="LONG-CHAIN-FATTY-ACID--COA LIGASE"/>
    <property type="match status" value="1"/>
</dbReference>
<feature type="domain" description="AMP-dependent synthetase/ligase" evidence="3">
    <location>
        <begin position="19"/>
        <end position="423"/>
    </location>
</feature>
<dbReference type="Pfam" id="PF23562">
    <property type="entry name" value="AMP-binding_C_3"/>
    <property type="match status" value="1"/>
</dbReference>
<protein>
    <submittedName>
        <fullName evidence="4">Long-chain acyl-CoA synthetase</fullName>
    </submittedName>
</protein>
<gene>
    <name evidence="4" type="ORF">LX73_0030</name>
</gene>
<evidence type="ECO:0000256" key="2">
    <source>
        <dbReference type="ARBA" id="ARBA00022840"/>
    </source>
</evidence>
<keyword evidence="2" id="KW-0067">ATP-binding</keyword>
<organism evidence="4 5">
    <name type="scientific">Fodinibius salinus</name>
    <dbReference type="NCBI Taxonomy" id="860790"/>
    <lineage>
        <taxon>Bacteria</taxon>
        <taxon>Pseudomonadati</taxon>
        <taxon>Balneolota</taxon>
        <taxon>Balneolia</taxon>
        <taxon>Balneolales</taxon>
        <taxon>Balneolaceae</taxon>
        <taxon>Fodinibius</taxon>
    </lineage>
</organism>
<dbReference type="GO" id="GO:0004467">
    <property type="term" value="F:long-chain fatty acid-CoA ligase activity"/>
    <property type="evidence" value="ECO:0007669"/>
    <property type="project" value="TreeGrafter"/>
</dbReference>
<name>A0A5D3YLU3_9BACT</name>
<dbReference type="InterPro" id="IPR000873">
    <property type="entry name" value="AMP-dep_synth/lig_dom"/>
</dbReference>
<comment type="caution">
    <text evidence="4">The sequence shown here is derived from an EMBL/GenBank/DDBJ whole genome shotgun (WGS) entry which is preliminary data.</text>
</comment>
<dbReference type="InterPro" id="IPR020845">
    <property type="entry name" value="AMP-binding_CS"/>
</dbReference>
<evidence type="ECO:0000259" key="3">
    <source>
        <dbReference type="Pfam" id="PF00501"/>
    </source>
</evidence>
<dbReference type="PROSITE" id="PS00455">
    <property type="entry name" value="AMP_BINDING"/>
    <property type="match status" value="1"/>
</dbReference>
<sequence>MEYEPSTIISEVKKGLNKHDKDVLIATKREGQWVKTGREEFTTNIKKLALGLYELGVRRGDKVSLHSENSAEWLMCDQAILSLGAVNVPIYTTQPADQIKYILDDSGAKVHIVSNDQLFEETRSIRDTIENVETYISIFESGHDEVRNLDEIIQLGAQKDEEDPQLFEQLRGQVDPHDLATLIYTSGTTGAPKGVMLTHNNIASNVQASLERVPFDTTVREHEQMLSYLPLSHVFERMMTYLYLRLGYPIYYIEDIEEIREDLKEVEPHYFATVPRLLEKIHTGAKVKGQEMSGLKKRLYYWAINRAEEFDPENPPSGLEAIKHKIADKLVYSKIRPLFGRHLAGMVSGGGALSSTIFRFMNAVGVDCRQGYGLTETSPVLSVQDDDHLMPGSSGAPLSNVDIKIAEDGEILAKGPNVMEGYYNNEEKTKEVFTEDGWFKTGDIGKLERGNLCITDRKKSVFKLSTGKYIAPQIIQNLLTESGYIDQAVVIGYKRKFCSALIVPSLENIKKHFGNRDIGSLDDIKDNPKVREVIQKEVDKVNVNLSPWETVKKFVLLSKPFTIESGELTPTHKIKRSDIKENYADVIDKIYEDADEEE</sequence>
<dbReference type="PANTHER" id="PTHR43272:SF33">
    <property type="entry name" value="AMP-BINDING DOMAIN-CONTAINING PROTEIN-RELATED"/>
    <property type="match status" value="1"/>
</dbReference>
<dbReference type="OrthoDB" id="9778383at2"/>
<dbReference type="Gene3D" id="3.40.50.12780">
    <property type="entry name" value="N-terminal domain of ligase-like"/>
    <property type="match status" value="2"/>
</dbReference>
<dbReference type="AlphaFoldDB" id="A0A5D3YLU3"/>
<dbReference type="Proteomes" id="UP000324595">
    <property type="component" value="Unassembled WGS sequence"/>
</dbReference>
<dbReference type="GO" id="GO:0016020">
    <property type="term" value="C:membrane"/>
    <property type="evidence" value="ECO:0007669"/>
    <property type="project" value="TreeGrafter"/>
</dbReference>
<accession>A0A5D3YLU3</accession>
<evidence type="ECO:0000313" key="5">
    <source>
        <dbReference type="Proteomes" id="UP000324595"/>
    </source>
</evidence>
<dbReference type="GO" id="GO:0005524">
    <property type="term" value="F:ATP binding"/>
    <property type="evidence" value="ECO:0007669"/>
    <property type="project" value="UniProtKB-KW"/>
</dbReference>
<dbReference type="InterPro" id="IPR042099">
    <property type="entry name" value="ANL_N_sf"/>
</dbReference>
<keyword evidence="1" id="KW-0547">Nucleotide-binding</keyword>
<keyword evidence="5" id="KW-1185">Reference proteome</keyword>
<dbReference type="EMBL" id="VNHY01000001">
    <property type="protein sequence ID" value="TYP94742.1"/>
    <property type="molecule type" value="Genomic_DNA"/>
</dbReference>
<dbReference type="SUPFAM" id="SSF56801">
    <property type="entry name" value="Acetyl-CoA synthetase-like"/>
    <property type="match status" value="1"/>
</dbReference>
<proteinExistence type="predicted"/>
<reference evidence="4 5" key="1">
    <citation type="submission" date="2019-07" db="EMBL/GenBank/DDBJ databases">
        <title>Genomic Encyclopedia of Archaeal and Bacterial Type Strains, Phase II (KMG-II): from individual species to whole genera.</title>
        <authorList>
            <person name="Goeker M."/>
        </authorList>
    </citation>
    <scope>NUCLEOTIDE SEQUENCE [LARGE SCALE GENOMIC DNA]</scope>
    <source>
        <strain evidence="4 5">DSM 21935</strain>
    </source>
</reference>
<evidence type="ECO:0000256" key="1">
    <source>
        <dbReference type="ARBA" id="ARBA00022741"/>
    </source>
</evidence>